<evidence type="ECO:0000313" key="1">
    <source>
        <dbReference type="EMBL" id="WGH20813.1"/>
    </source>
</evidence>
<dbReference type="RefSeq" id="YP_010842820.1">
    <property type="nucleotide sequence ID" value="NC_079146.1"/>
</dbReference>
<dbReference type="EMBL" id="OQ709208">
    <property type="protein sequence ID" value="WGH20813.1"/>
    <property type="molecule type" value="Genomic_DNA"/>
</dbReference>
<gene>
    <name evidence="1" type="primary">30</name>
</gene>
<dbReference type="Proteomes" id="UP001243276">
    <property type="component" value="Segment"/>
</dbReference>
<dbReference type="GeneID" id="80560583"/>
<accession>A0AAF0K136</accession>
<organism evidence="1 2">
    <name type="scientific">Gordonia phage Commandaria</name>
    <dbReference type="NCBI Taxonomy" id="3038364"/>
    <lineage>
        <taxon>Viruses</taxon>
        <taxon>Duplodnaviria</taxon>
        <taxon>Heunggongvirae</taxon>
        <taxon>Uroviricota</taxon>
        <taxon>Caudoviricetes</taxon>
        <taxon>Zierdtviridae</taxon>
        <taxon>Emilbogenvirinae</taxon>
        <taxon>Commandariavirus</taxon>
        <taxon>Commandariavirus commandaria</taxon>
    </lineage>
</organism>
<reference evidence="1" key="1">
    <citation type="submission" date="2023-03" db="EMBL/GenBank/DDBJ databases">
        <authorList>
            <person name="Adamson A.J."/>
            <person name="Baker B.A."/>
            <person name="Galadyk N."/>
            <person name="Joshi D.H."/>
            <person name="Kistler H.E."/>
            <person name="Roberts S.M."/>
            <person name="Saint K.A."/>
            <person name="Sunnen C.N."/>
            <person name="Garlena R.A."/>
            <person name="Russell D.A."/>
            <person name="Pope W.H."/>
            <person name="Jacobs-Sera D."/>
            <person name="Hatfull G.F."/>
        </authorList>
    </citation>
    <scope>NUCLEOTIDE SEQUENCE</scope>
</reference>
<proteinExistence type="predicted"/>
<dbReference type="KEGG" id="vg:80560583"/>
<evidence type="ECO:0000313" key="2">
    <source>
        <dbReference type="Proteomes" id="UP001243276"/>
    </source>
</evidence>
<sequence length="154" mass="16254">MAGLTPTRTNNSNVRDHTWLASREGLENAHSATLDAASLGAAGTHKLENWLRGGTPLGEITATGAKKGQYGLYDPAATDGRQHHVGFLVDSIQLSDPVTGAANVPITGAILRRGQVLVNRLPVTFVPSDTVTPGATEDDPDTVTATVSKHFIYR</sequence>
<protein>
    <submittedName>
        <fullName evidence="1">LamD-like capsid decoration protein</fullName>
    </submittedName>
</protein>
<keyword evidence="2" id="KW-1185">Reference proteome</keyword>
<name>A0AAF0K136_9CAUD</name>